<comment type="caution">
    <text evidence="3">The sequence shown here is derived from an EMBL/GenBank/DDBJ whole genome shotgun (WGS) entry which is preliminary data.</text>
</comment>
<dbReference type="GeneID" id="29917933"/>
<organism evidence="3 4">
    <name type="scientific">Pseudoalteromonas luteoviolacea (strain 2ta16)</name>
    <dbReference type="NCBI Taxonomy" id="1353533"/>
    <lineage>
        <taxon>Bacteria</taxon>
        <taxon>Pseudomonadati</taxon>
        <taxon>Pseudomonadota</taxon>
        <taxon>Gammaproteobacteria</taxon>
        <taxon>Alteromonadales</taxon>
        <taxon>Pseudoalteromonadaceae</taxon>
        <taxon>Pseudoalteromonas</taxon>
    </lineage>
</organism>
<dbReference type="InterPro" id="IPR036986">
    <property type="entry name" value="S4_RNA-bd_sf"/>
</dbReference>
<dbReference type="GO" id="GO:0003723">
    <property type="term" value="F:RNA binding"/>
    <property type="evidence" value="ECO:0007669"/>
    <property type="project" value="UniProtKB-KW"/>
</dbReference>
<feature type="compositionally biased region" description="Basic residues" evidence="2">
    <location>
        <begin position="101"/>
        <end position="113"/>
    </location>
</feature>
<dbReference type="Pfam" id="PF13275">
    <property type="entry name" value="S4_2"/>
    <property type="match status" value="1"/>
</dbReference>
<name>V4HMA2_PSEL2</name>
<evidence type="ECO:0000256" key="1">
    <source>
        <dbReference type="PROSITE-ProRule" id="PRU00182"/>
    </source>
</evidence>
<gene>
    <name evidence="3" type="ORF">PL2TA16_05150</name>
</gene>
<feature type="region of interest" description="Disordered" evidence="2">
    <location>
        <begin position="72"/>
        <end position="128"/>
    </location>
</feature>
<evidence type="ECO:0000313" key="4">
    <source>
        <dbReference type="Proteomes" id="UP000017820"/>
    </source>
</evidence>
<dbReference type="PATRIC" id="fig|1353533.3.peg.3748"/>
<reference evidence="3 4" key="1">
    <citation type="submission" date="2013-07" db="EMBL/GenBank/DDBJ databases">
        <title>Draft genome sequence of Pseudoalteromonas luteoviolacea 2ta16.</title>
        <authorList>
            <person name="Allen E.E."/>
            <person name="Azam F."/>
            <person name="Podell S."/>
        </authorList>
    </citation>
    <scope>NUCLEOTIDE SEQUENCE [LARGE SCALE GENOMIC DNA]</scope>
    <source>
        <strain evidence="3 4">2ta16</strain>
    </source>
</reference>
<protein>
    <submittedName>
        <fullName evidence="3">Uncharacterized protein</fullName>
    </submittedName>
</protein>
<dbReference type="Proteomes" id="UP000017820">
    <property type="component" value="Unassembled WGS sequence"/>
</dbReference>
<sequence>MNQEYIEIELEEEPIELCNLLKVLDFAETGGQAKQLITLGYVAVNDELCTQKRKKIYSGDTLQFDGEVFKLTLSEDAQPNPRPAPEAPRPSAPKATANKPTKSKTSNKKRKKQPSVDSKTGRRPISFG</sequence>
<dbReference type="EMBL" id="AUSV01000089">
    <property type="protein sequence ID" value="ESP91945.1"/>
    <property type="molecule type" value="Genomic_DNA"/>
</dbReference>
<dbReference type="AlphaFoldDB" id="V4HMA2"/>
<evidence type="ECO:0000313" key="3">
    <source>
        <dbReference type="EMBL" id="ESP91945.1"/>
    </source>
</evidence>
<dbReference type="Gene3D" id="3.10.290.10">
    <property type="entry name" value="RNA-binding S4 domain"/>
    <property type="match status" value="1"/>
</dbReference>
<evidence type="ECO:0000256" key="2">
    <source>
        <dbReference type="SAM" id="MobiDB-lite"/>
    </source>
</evidence>
<feature type="compositionally biased region" description="Pro residues" evidence="2">
    <location>
        <begin position="80"/>
        <end position="91"/>
    </location>
</feature>
<proteinExistence type="predicted"/>
<accession>V4HMA2</accession>
<dbReference type="RefSeq" id="WP_023400607.1">
    <property type="nucleotide sequence ID" value="NZ_AUSV01000089.1"/>
</dbReference>
<dbReference type="SUPFAM" id="SSF55174">
    <property type="entry name" value="Alpha-L RNA-binding motif"/>
    <property type="match status" value="1"/>
</dbReference>
<keyword evidence="1" id="KW-0694">RNA-binding</keyword>
<dbReference type="CDD" id="cd00165">
    <property type="entry name" value="S4"/>
    <property type="match status" value="1"/>
</dbReference>
<dbReference type="PROSITE" id="PS50889">
    <property type="entry name" value="S4"/>
    <property type="match status" value="1"/>
</dbReference>